<dbReference type="InterPro" id="IPR012676">
    <property type="entry name" value="TGS-like"/>
</dbReference>
<dbReference type="EMBL" id="QQAX01000001">
    <property type="protein sequence ID" value="RDI48758.1"/>
    <property type="molecule type" value="Genomic_DNA"/>
</dbReference>
<dbReference type="OrthoDB" id="9805041at2"/>
<dbReference type="FunFam" id="3.30.460.10:FF:000001">
    <property type="entry name" value="GTP pyrophosphokinase RelA"/>
    <property type="match status" value="1"/>
</dbReference>
<dbReference type="GO" id="GO:0005886">
    <property type="term" value="C:plasma membrane"/>
    <property type="evidence" value="ECO:0007669"/>
    <property type="project" value="TreeGrafter"/>
</dbReference>
<comment type="pathway">
    <text evidence="2">Purine metabolism.</text>
</comment>
<dbReference type="GO" id="GO:0016301">
    <property type="term" value="F:kinase activity"/>
    <property type="evidence" value="ECO:0007669"/>
    <property type="project" value="UniProtKB-KW"/>
</dbReference>
<evidence type="ECO:0000259" key="8">
    <source>
        <dbReference type="PROSITE" id="PS51880"/>
    </source>
</evidence>
<comment type="function">
    <text evidence="6">In eubacteria ppGpp (guanosine 3'-diphosphate 5'-diphosphate) is a mediator of the stringent response that coordinates a variety of cellular activities in response to changes in nutritional abundance.</text>
</comment>
<feature type="domain" description="ACT" evidence="7">
    <location>
        <begin position="655"/>
        <end position="729"/>
    </location>
</feature>
<evidence type="ECO:0000313" key="10">
    <source>
        <dbReference type="Proteomes" id="UP000254720"/>
    </source>
</evidence>
<dbReference type="PROSITE" id="PS51671">
    <property type="entry name" value="ACT"/>
    <property type="match status" value="1"/>
</dbReference>
<dbReference type="GO" id="GO:0015969">
    <property type="term" value="P:guanosine tetraphosphate metabolic process"/>
    <property type="evidence" value="ECO:0007669"/>
    <property type="project" value="InterPro"/>
</dbReference>
<dbReference type="SUPFAM" id="SSF81271">
    <property type="entry name" value="TGS-like"/>
    <property type="match status" value="1"/>
</dbReference>
<dbReference type="Pfam" id="PF13291">
    <property type="entry name" value="ACT_4"/>
    <property type="match status" value="1"/>
</dbReference>
<feature type="domain" description="TGS" evidence="8">
    <location>
        <begin position="404"/>
        <end position="465"/>
    </location>
</feature>
<dbReference type="Proteomes" id="UP000254720">
    <property type="component" value="Unassembled WGS sequence"/>
</dbReference>
<comment type="similarity">
    <text evidence="6">Belongs to the relA/spoT family.</text>
</comment>
<keyword evidence="9" id="KW-0808">Transferase</keyword>
<gene>
    <name evidence="9" type="ORF">C8D86_10137</name>
</gene>
<dbReference type="InterPro" id="IPR012675">
    <property type="entry name" value="Beta-grasp_dom_sf"/>
</dbReference>
<dbReference type="Pfam" id="PF04607">
    <property type="entry name" value="RelA_SpoT"/>
    <property type="match status" value="1"/>
</dbReference>
<dbReference type="PANTHER" id="PTHR21262:SF31">
    <property type="entry name" value="GTP PYROPHOSPHOKINASE"/>
    <property type="match status" value="1"/>
</dbReference>
<dbReference type="GO" id="GO:0008728">
    <property type="term" value="F:GTP diphosphokinase activity"/>
    <property type="evidence" value="ECO:0007669"/>
    <property type="project" value="TreeGrafter"/>
</dbReference>
<dbReference type="RefSeq" id="WP_114833274.1">
    <property type="nucleotide sequence ID" value="NZ_LR699114.1"/>
</dbReference>
<evidence type="ECO:0000256" key="6">
    <source>
        <dbReference type="RuleBase" id="RU003847"/>
    </source>
</evidence>
<dbReference type="CDD" id="cd04876">
    <property type="entry name" value="ACT_RelA-SpoT"/>
    <property type="match status" value="1"/>
</dbReference>
<dbReference type="SUPFAM" id="SSF109604">
    <property type="entry name" value="HD-domain/PDEase-like"/>
    <property type="match status" value="1"/>
</dbReference>
<dbReference type="InterPro" id="IPR002912">
    <property type="entry name" value="ACT_dom"/>
</dbReference>
<dbReference type="InterPro" id="IPR045600">
    <property type="entry name" value="RelA/SpoT_AH_RIS"/>
</dbReference>
<dbReference type="CDD" id="cd01668">
    <property type="entry name" value="TGS_RSH"/>
    <property type="match status" value="1"/>
</dbReference>
<dbReference type="InterPro" id="IPR004811">
    <property type="entry name" value="RelA/Spo_fam"/>
</dbReference>
<dbReference type="SMART" id="SM00954">
    <property type="entry name" value="RelA_SpoT"/>
    <property type="match status" value="1"/>
</dbReference>
<dbReference type="PROSITE" id="PS51880">
    <property type="entry name" value="TGS"/>
    <property type="match status" value="1"/>
</dbReference>
<dbReference type="Gene3D" id="3.30.70.260">
    <property type="match status" value="1"/>
</dbReference>
<name>A0A370GYM3_9COXI</name>
<sequence length="729" mass="82632">MVKAKQKFHYLPDGTLDIPLWLASIQNKHALSQVTQLQNACEMTQKLTQGLTTFYGQPRLEHGLDVAEVILDLKLDQETAAAGIISSALSLTPQVIEQIKKAMGDEIASLMLSVQQMDIIPAIQKQQQTRNQLQVDKIRKMLLGMAKDIRAVIIKLADRLSFMRGIKAIAPEERKQFAQEVLDIYAPLANRLGIGQVKWELEDLAFHYLDPVTYKTIASFLAERRIDREKRINEIIHRLQDKLQAAHIRADVNGRAKHIYSIYLKAQRKHVDYQDIYDQSAVRILVPTIQDCYEALSIVHSSWPPIMEEFDDYIAHPKPNGYRSIHTAVLGENGKHFEIQIRTYTMHEEAERGVAAHWLYKENKANPLDDSTKISYLRQLLDWHKEIAQSDQIADVAQATHTDDRVYVITPAGDILDLPHGATPLDFAYHIHSELGHRCRGAKINGQIVPLTYSLHTGDKVEIITVLQGNPSRDWLNPELNYVKTSRARSKISHWFKQQALNEDIASGRQVFERELARHGLAKTTSLSTIARYFNLKDENALLASLGRGNVRIGQIMQLIQPKEHEKAAPTSMAATLVKPVRESSNAIAGAADLLTRFAKCCKPIPGDAIIGYITHGRGISIHKKTCQNAKQLSDPRRFIHIDWDKQKIGVFSTDLKIVSQDQDDILSDLTSLFANEKISLLSFHSTFNKNQNKIFIRVTVQVQDLQQLHNLLNRIQQLPGVIEVTRMK</sequence>
<comment type="caution">
    <text evidence="9">The sequence shown here is derived from an EMBL/GenBank/DDBJ whole genome shotgun (WGS) entry which is preliminary data.</text>
</comment>
<dbReference type="AlphaFoldDB" id="A0A370GYM3"/>
<dbReference type="Gene3D" id="1.10.3210.10">
    <property type="entry name" value="Hypothetical protein af1432"/>
    <property type="match status" value="1"/>
</dbReference>
<evidence type="ECO:0000256" key="5">
    <source>
        <dbReference type="ARBA" id="ARBA00033308"/>
    </source>
</evidence>
<dbReference type="Pfam" id="PF19296">
    <property type="entry name" value="RelA_AH_RIS"/>
    <property type="match status" value="1"/>
</dbReference>
<dbReference type="SUPFAM" id="SSF55021">
    <property type="entry name" value="ACT-like"/>
    <property type="match status" value="1"/>
</dbReference>
<evidence type="ECO:0000256" key="3">
    <source>
        <dbReference type="ARBA" id="ARBA00029754"/>
    </source>
</evidence>
<dbReference type="InterPro" id="IPR004095">
    <property type="entry name" value="TGS"/>
</dbReference>
<evidence type="ECO:0000256" key="1">
    <source>
        <dbReference type="ARBA" id="ARBA00019852"/>
    </source>
</evidence>
<keyword evidence="10" id="KW-1185">Reference proteome</keyword>
<dbReference type="InterPro" id="IPR033655">
    <property type="entry name" value="TGS_RelA/SpoT"/>
</dbReference>
<dbReference type="GO" id="GO:0042594">
    <property type="term" value="P:response to starvation"/>
    <property type="evidence" value="ECO:0007669"/>
    <property type="project" value="TreeGrafter"/>
</dbReference>
<evidence type="ECO:0000256" key="4">
    <source>
        <dbReference type="ARBA" id="ARBA00032407"/>
    </source>
</evidence>
<dbReference type="FunFam" id="3.10.20.30:FF:000002">
    <property type="entry name" value="GTP pyrophosphokinase (RelA/SpoT)"/>
    <property type="match status" value="1"/>
</dbReference>
<protein>
    <recommendedName>
        <fullName evidence="1">GTP pyrophosphokinase</fullName>
    </recommendedName>
    <alternativeName>
        <fullName evidence="4">(p)ppGpp synthase</fullName>
    </alternativeName>
    <alternativeName>
        <fullName evidence="3">ATP:GTP 3'-pyrophosphotransferase</fullName>
    </alternativeName>
    <alternativeName>
        <fullName evidence="5">ppGpp synthase I</fullName>
    </alternativeName>
</protein>
<dbReference type="GO" id="GO:0015949">
    <property type="term" value="P:nucleobase-containing small molecule interconversion"/>
    <property type="evidence" value="ECO:0007669"/>
    <property type="project" value="UniProtKB-ARBA"/>
</dbReference>
<proteinExistence type="inferred from homology"/>
<dbReference type="NCBIfam" id="TIGR00691">
    <property type="entry name" value="spoT_relA"/>
    <property type="match status" value="1"/>
</dbReference>
<evidence type="ECO:0000313" key="9">
    <source>
        <dbReference type="EMBL" id="RDI48758.1"/>
    </source>
</evidence>
<dbReference type="InterPro" id="IPR045865">
    <property type="entry name" value="ACT-like_dom_sf"/>
</dbReference>
<evidence type="ECO:0000259" key="7">
    <source>
        <dbReference type="PROSITE" id="PS51671"/>
    </source>
</evidence>
<dbReference type="InterPro" id="IPR043519">
    <property type="entry name" value="NT_sf"/>
</dbReference>
<keyword evidence="9" id="KW-0418">Kinase</keyword>
<dbReference type="GO" id="GO:0008893">
    <property type="term" value="F:guanosine-3',5'-bis(diphosphate) 3'-diphosphatase activity"/>
    <property type="evidence" value="ECO:0007669"/>
    <property type="project" value="TreeGrafter"/>
</dbReference>
<dbReference type="PANTHER" id="PTHR21262">
    <property type="entry name" value="GUANOSINE-3',5'-BIS DIPHOSPHATE 3'-PYROPHOSPHOHYDROLASE"/>
    <property type="match status" value="1"/>
</dbReference>
<dbReference type="InterPro" id="IPR007685">
    <property type="entry name" value="RelA_SpoT"/>
</dbReference>
<evidence type="ECO:0000256" key="2">
    <source>
        <dbReference type="ARBA" id="ARBA00025704"/>
    </source>
</evidence>
<organism evidence="9 10">
    <name type="scientific">Aquicella lusitana</name>
    <dbReference type="NCBI Taxonomy" id="254246"/>
    <lineage>
        <taxon>Bacteria</taxon>
        <taxon>Pseudomonadati</taxon>
        <taxon>Pseudomonadota</taxon>
        <taxon>Gammaproteobacteria</taxon>
        <taxon>Legionellales</taxon>
        <taxon>Coxiellaceae</taxon>
        <taxon>Aquicella</taxon>
    </lineage>
</organism>
<dbReference type="SUPFAM" id="SSF81301">
    <property type="entry name" value="Nucleotidyltransferase"/>
    <property type="match status" value="1"/>
</dbReference>
<accession>A0A370GYM3</accession>
<dbReference type="Gene3D" id="3.10.20.30">
    <property type="match status" value="1"/>
</dbReference>
<dbReference type="Pfam" id="PF13328">
    <property type="entry name" value="HD_4"/>
    <property type="match status" value="1"/>
</dbReference>
<dbReference type="Gene3D" id="3.30.460.10">
    <property type="entry name" value="Beta Polymerase, domain 2"/>
    <property type="match status" value="1"/>
</dbReference>
<dbReference type="CDD" id="cd05399">
    <property type="entry name" value="NT_Rel-Spo_like"/>
    <property type="match status" value="1"/>
</dbReference>
<dbReference type="Pfam" id="PF02824">
    <property type="entry name" value="TGS"/>
    <property type="match status" value="1"/>
</dbReference>
<reference evidence="9 10" key="1">
    <citation type="submission" date="2018-07" db="EMBL/GenBank/DDBJ databases">
        <title>Genomic Encyclopedia of Type Strains, Phase IV (KMG-IV): sequencing the most valuable type-strain genomes for metagenomic binning, comparative biology and taxonomic classification.</title>
        <authorList>
            <person name="Goeker M."/>
        </authorList>
    </citation>
    <scope>NUCLEOTIDE SEQUENCE [LARGE SCALE GENOMIC DNA]</scope>
    <source>
        <strain evidence="9 10">DSM 16500</strain>
    </source>
</reference>